<evidence type="ECO:0000313" key="3">
    <source>
        <dbReference type="Proteomes" id="UP000501690"/>
    </source>
</evidence>
<name>A0A4D6KQK6_VIGUN</name>
<sequence length="89" mass="10211">MASTRCYDKPEFLYQEVSSKDSNFDVKKDIFEGRTMDVDDIMATKAIGNVTMIEDINVGGEAMMNPMKLQRSRYIWRLVLVMVALSGFF</sequence>
<protein>
    <submittedName>
        <fullName evidence="2">Uncharacterized protein</fullName>
    </submittedName>
</protein>
<organism evidence="2 3">
    <name type="scientific">Vigna unguiculata</name>
    <name type="common">Cowpea</name>
    <dbReference type="NCBI Taxonomy" id="3917"/>
    <lineage>
        <taxon>Eukaryota</taxon>
        <taxon>Viridiplantae</taxon>
        <taxon>Streptophyta</taxon>
        <taxon>Embryophyta</taxon>
        <taxon>Tracheophyta</taxon>
        <taxon>Spermatophyta</taxon>
        <taxon>Magnoliopsida</taxon>
        <taxon>eudicotyledons</taxon>
        <taxon>Gunneridae</taxon>
        <taxon>Pentapetalae</taxon>
        <taxon>rosids</taxon>
        <taxon>fabids</taxon>
        <taxon>Fabales</taxon>
        <taxon>Fabaceae</taxon>
        <taxon>Papilionoideae</taxon>
        <taxon>50 kb inversion clade</taxon>
        <taxon>NPAAA clade</taxon>
        <taxon>indigoferoid/millettioid clade</taxon>
        <taxon>Phaseoleae</taxon>
        <taxon>Vigna</taxon>
    </lineage>
</organism>
<evidence type="ECO:0000313" key="2">
    <source>
        <dbReference type="EMBL" id="QCD78803.1"/>
    </source>
</evidence>
<dbReference type="AlphaFoldDB" id="A0A4D6KQK6"/>
<proteinExistence type="predicted"/>
<dbReference type="EMBL" id="CP039345">
    <property type="protein sequence ID" value="QCD78803.1"/>
    <property type="molecule type" value="Genomic_DNA"/>
</dbReference>
<reference evidence="2 3" key="1">
    <citation type="submission" date="2019-04" db="EMBL/GenBank/DDBJ databases">
        <title>An improved genome assembly and genetic linkage map for asparagus bean, Vigna unguiculata ssp. sesquipedialis.</title>
        <authorList>
            <person name="Xia Q."/>
            <person name="Zhang R."/>
            <person name="Dong Y."/>
        </authorList>
    </citation>
    <scope>NUCLEOTIDE SEQUENCE [LARGE SCALE GENOMIC DNA]</scope>
    <source>
        <tissue evidence="2">Leaf</tissue>
    </source>
</reference>
<keyword evidence="1" id="KW-0472">Membrane</keyword>
<feature type="transmembrane region" description="Helical" evidence="1">
    <location>
        <begin position="73"/>
        <end position="88"/>
    </location>
</feature>
<accession>A0A4D6KQK6</accession>
<evidence type="ECO:0000256" key="1">
    <source>
        <dbReference type="SAM" id="Phobius"/>
    </source>
</evidence>
<dbReference type="Proteomes" id="UP000501690">
    <property type="component" value="Linkage Group LG1"/>
</dbReference>
<gene>
    <name evidence="2" type="ORF">DEO72_LG1g2439</name>
</gene>
<keyword evidence="1" id="KW-1133">Transmembrane helix</keyword>
<keyword evidence="3" id="KW-1185">Reference proteome</keyword>
<keyword evidence="1" id="KW-0812">Transmembrane</keyword>